<evidence type="ECO:0000313" key="2">
    <source>
        <dbReference type="Proteomes" id="UP000829401"/>
    </source>
</evidence>
<evidence type="ECO:0000313" key="1">
    <source>
        <dbReference type="EMBL" id="UNO47161.1"/>
    </source>
</evidence>
<protein>
    <submittedName>
        <fullName evidence="1">Uncharacterized protein</fullName>
    </submittedName>
</protein>
<dbReference type="Proteomes" id="UP000829401">
    <property type="component" value="Chromosome"/>
</dbReference>
<gene>
    <name evidence="1" type="ORF">K1I37_10385</name>
</gene>
<dbReference type="KEGG" id="aaco:K1I37_10385"/>
<accession>T0BZI3</accession>
<dbReference type="OrthoDB" id="2372076at2"/>
<accession>A0A9E6ZHJ9</accession>
<keyword evidence="2" id="KW-1185">Reference proteome</keyword>
<dbReference type="STRING" id="1356854.N007_06835"/>
<name>T0BZI3_ALIAG</name>
<dbReference type="AlphaFoldDB" id="T0BZI3"/>
<sequence>MTRLNRTKCTAGAVAVALTGLVSGCGAPDLSAMRPTVQKQAAAVMVVGKPDFMPTTPVSASGDEPLMMETVQSSTGSFLNQANTLLQHQDVTNCVIAVDDAGALDSDISQLAQKYAHVHFDILTNQAPSDISASNVAIVSQDANAVDFAIGWLVGVWASNLVKTQQLSLQPAVGYAVSGVSASRQKAFFAGLYTANPAAQIVNMTGSNNSASNNTSNSSAGNSTTTTSTAPTQYPVVSGVVVGGNLAQPVAESIAQNAPIVFDLTGASTTLPNLSVYPGHLAPSRATDLIDQISGGHWQAGSTSVIDSTSVTLNTQLMPPPVVDAWQTLAQTLEQAPNTWQTDYAKLPDATRNLLQSQFGLA</sequence>
<proteinExistence type="predicted"/>
<dbReference type="PROSITE" id="PS51257">
    <property type="entry name" value="PROKAR_LIPOPROTEIN"/>
    <property type="match status" value="1"/>
</dbReference>
<dbReference type="RefSeq" id="WP_021296404.1">
    <property type="nucleotide sequence ID" value="NZ_AURB01000129.1"/>
</dbReference>
<dbReference type="EMBL" id="CP080467">
    <property type="protein sequence ID" value="UNO47161.1"/>
    <property type="molecule type" value="Genomic_DNA"/>
</dbReference>
<organism evidence="1 2">
    <name type="scientific">Alicyclobacillus acidoterrestris (strain ATCC 49025 / DSM 3922 / CIP 106132 / NCIMB 13137 / GD3B)</name>
    <dbReference type="NCBI Taxonomy" id="1356854"/>
    <lineage>
        <taxon>Bacteria</taxon>
        <taxon>Bacillati</taxon>
        <taxon>Bacillota</taxon>
        <taxon>Bacilli</taxon>
        <taxon>Bacillales</taxon>
        <taxon>Alicyclobacillaceae</taxon>
        <taxon>Alicyclobacillus</taxon>
    </lineage>
</organism>
<reference evidence="2" key="1">
    <citation type="journal article" date="2022" name="G3 (Bethesda)">
        <title>Unveiling the complete genome sequence of Alicyclobacillus acidoterrestris DSM 3922T, a taint-producing strain.</title>
        <authorList>
            <person name="Leonardo I.C."/>
            <person name="Barreto Crespo M.T."/>
            <person name="Gaspar F.B."/>
        </authorList>
    </citation>
    <scope>NUCLEOTIDE SEQUENCE [LARGE SCALE GENOMIC DNA]</scope>
    <source>
        <strain evidence="2">DSM 3922</strain>
    </source>
</reference>